<name>A0A7R9ZJ89_9STRA</name>
<dbReference type="EMBL" id="HBEF01001470">
    <property type="protein sequence ID" value="CAD8328836.1"/>
    <property type="molecule type" value="Transcribed_RNA"/>
</dbReference>
<organism evidence="1">
    <name type="scientific">Craspedostauros australis</name>
    <dbReference type="NCBI Taxonomy" id="1486917"/>
    <lineage>
        <taxon>Eukaryota</taxon>
        <taxon>Sar</taxon>
        <taxon>Stramenopiles</taxon>
        <taxon>Ochrophyta</taxon>
        <taxon>Bacillariophyta</taxon>
        <taxon>Bacillariophyceae</taxon>
        <taxon>Bacillariophycidae</taxon>
        <taxon>Naviculales</taxon>
        <taxon>Naviculaceae</taxon>
        <taxon>Craspedostauros</taxon>
    </lineage>
</organism>
<accession>A0A7R9ZJ89</accession>
<evidence type="ECO:0000313" key="1">
    <source>
        <dbReference type="EMBL" id="CAD8328836.1"/>
    </source>
</evidence>
<reference evidence="1" key="1">
    <citation type="submission" date="2021-01" db="EMBL/GenBank/DDBJ databases">
        <authorList>
            <person name="Corre E."/>
            <person name="Pelletier E."/>
            <person name="Niang G."/>
            <person name="Scheremetjew M."/>
            <person name="Finn R."/>
            <person name="Kale V."/>
            <person name="Holt S."/>
            <person name="Cochrane G."/>
            <person name="Meng A."/>
            <person name="Brown T."/>
            <person name="Cohen L."/>
        </authorList>
    </citation>
    <scope>NUCLEOTIDE SEQUENCE</scope>
    <source>
        <strain evidence="1">CCMP3328</strain>
    </source>
</reference>
<proteinExistence type="predicted"/>
<dbReference type="InterPro" id="IPR027267">
    <property type="entry name" value="AH/BAR_dom_sf"/>
</dbReference>
<protein>
    <recommendedName>
        <fullName evidence="2">BAR domain-containing protein</fullName>
    </recommendedName>
</protein>
<dbReference type="AlphaFoldDB" id="A0A7R9ZJ89"/>
<gene>
    <name evidence="1" type="ORF">CAUS1442_LOCUS934</name>
</gene>
<sequence length="184" mass="21275">MSHGTPIHKFVGQTEDSDSLRAVNYSVQRQTRLNANDFQKEVLKFAIQWEDYVRGNVDPQIEKVTELQRVRVHYESKLPTLRATHNRLQSEGKKINPTDAQKLERNEAKLKAAFTEHETAATHLCAWLDEIVRNGMVDLLPMMLKAIELMNNRTSIEQHVQQQRLFDACEAMDDVVEDYTPQEA</sequence>
<dbReference type="Gene3D" id="1.20.1270.60">
    <property type="entry name" value="Arfaptin homology (AH) domain/BAR domain"/>
    <property type="match status" value="1"/>
</dbReference>
<evidence type="ECO:0008006" key="2">
    <source>
        <dbReference type="Google" id="ProtNLM"/>
    </source>
</evidence>